<evidence type="ECO:0000256" key="2">
    <source>
        <dbReference type="ARBA" id="ARBA00022801"/>
    </source>
</evidence>
<evidence type="ECO:0000313" key="8">
    <source>
        <dbReference type="EMBL" id="GGY33497.1"/>
    </source>
</evidence>
<dbReference type="InterPro" id="IPR017853">
    <property type="entry name" value="GH"/>
</dbReference>
<dbReference type="PRINTS" id="PR00110">
    <property type="entry name" value="ALPHAAMYLASE"/>
</dbReference>
<feature type="compositionally biased region" description="Polar residues" evidence="6">
    <location>
        <begin position="61"/>
        <end position="71"/>
    </location>
</feature>
<evidence type="ECO:0000256" key="1">
    <source>
        <dbReference type="ARBA" id="ARBA00008061"/>
    </source>
</evidence>
<dbReference type="EC" id="3.2.1.1" evidence="5"/>
<dbReference type="InterPro" id="IPR013780">
    <property type="entry name" value="Glyco_hydro_b"/>
</dbReference>
<comment type="caution">
    <text evidence="8">The sequence shown here is derived from an EMBL/GenBank/DDBJ whole genome shotgun (WGS) entry which is preliminary data.</text>
</comment>
<dbReference type="Gene3D" id="3.90.400.10">
    <property type="entry name" value="Oligo-1,6-glucosidase, Domain 2"/>
    <property type="match status" value="1"/>
</dbReference>
<evidence type="ECO:0000256" key="4">
    <source>
        <dbReference type="RuleBase" id="RU003615"/>
    </source>
</evidence>
<evidence type="ECO:0000313" key="9">
    <source>
        <dbReference type="Proteomes" id="UP000621898"/>
    </source>
</evidence>
<dbReference type="Proteomes" id="UP000621898">
    <property type="component" value="Unassembled WGS sequence"/>
</dbReference>
<keyword evidence="3 5" id="KW-0326">Glycosidase</keyword>
<dbReference type="SMART" id="SM00642">
    <property type="entry name" value="Aamy"/>
    <property type="match status" value="1"/>
</dbReference>
<dbReference type="Gene3D" id="2.60.40.1180">
    <property type="entry name" value="Golgi alpha-mannosidase II"/>
    <property type="match status" value="1"/>
</dbReference>
<dbReference type="PANTHER" id="PTHR10357:SF179">
    <property type="entry name" value="NEUTRAL AND BASIC AMINO ACID TRANSPORT PROTEIN RBAT"/>
    <property type="match status" value="1"/>
</dbReference>
<dbReference type="PANTHER" id="PTHR10357">
    <property type="entry name" value="ALPHA-AMYLASE FAMILY MEMBER"/>
    <property type="match status" value="1"/>
</dbReference>
<gene>
    <name evidence="8" type="ORF">GCM10008098_28530</name>
</gene>
<feature type="region of interest" description="Disordered" evidence="6">
    <location>
        <begin position="51"/>
        <end position="71"/>
    </location>
</feature>
<comment type="catalytic activity">
    <reaction evidence="5">
        <text>Endohydrolysis of (1-&gt;4)-alpha-D-glucosidic linkages in polysaccharides containing three or more (1-&gt;4)-alpha-linked D-glucose units.</text>
        <dbReference type="EC" id="3.2.1.1"/>
    </reaction>
</comment>
<evidence type="ECO:0000256" key="6">
    <source>
        <dbReference type="SAM" id="MobiDB-lite"/>
    </source>
</evidence>
<dbReference type="Gene3D" id="3.20.20.80">
    <property type="entry name" value="Glycosidases"/>
    <property type="match status" value="1"/>
</dbReference>
<evidence type="ECO:0000256" key="5">
    <source>
        <dbReference type="RuleBase" id="RU361134"/>
    </source>
</evidence>
<dbReference type="RefSeq" id="WP_189442189.1">
    <property type="nucleotide sequence ID" value="NZ_BMXT01000004.1"/>
</dbReference>
<accession>A0ABQ3A3U8</accession>
<dbReference type="InterPro" id="IPR006046">
    <property type="entry name" value="Alpha_amylase"/>
</dbReference>
<dbReference type="InterPro" id="IPR056300">
    <property type="entry name" value="SusG-like_C"/>
</dbReference>
<keyword evidence="2 5" id="KW-0378">Hydrolase</keyword>
<keyword evidence="9" id="KW-1185">Reference proteome</keyword>
<dbReference type="Pfam" id="PF23915">
    <property type="entry name" value="SusG_C"/>
    <property type="match status" value="1"/>
</dbReference>
<dbReference type="SUPFAM" id="SSF51445">
    <property type="entry name" value="(Trans)glycosidases"/>
    <property type="match status" value="1"/>
</dbReference>
<evidence type="ECO:0000259" key="7">
    <source>
        <dbReference type="SMART" id="SM00642"/>
    </source>
</evidence>
<evidence type="ECO:0000256" key="3">
    <source>
        <dbReference type="ARBA" id="ARBA00023295"/>
    </source>
</evidence>
<dbReference type="InterPro" id="IPR045857">
    <property type="entry name" value="O16G_dom_2"/>
</dbReference>
<feature type="domain" description="Glycosyl hydrolase family 13 catalytic" evidence="7">
    <location>
        <begin position="80"/>
        <end position="474"/>
    </location>
</feature>
<sequence length="559" mass="61921">MPFRAHHQPHENNAITRKLSESPFIRLIRPAALAPLLCTTLLATGCATQSPHAPVADHGTATKTSPPSESSIACSDVWYEIFVRSWYDTNGDGIGDLNGVTAKLDYLKSLGISGIWLMPINPSPSYHGYDVTDYYGINPQYGTMKDFQRLLDEAHKRGIKVIIDLVINHTSDQHPWFLAASNPADPHHDWYSWAKPGTDLNATSATDTPAWHATPSGQHYIGVFTGTMPDLDYDTPAVREEMVRLGQFWLKKGVDGFRLDAAQHIYYDFKSQDGDPAVLKKNLTWGSEFRRGLDEVRPDAYVVGEVTQDDAEKLAPWFKPLSAVFDFPLATHLIDSAKSERAGDLGGVLARTDAAYRKATGKSGVDAPFLSNHDQERVMSQLDGNAQHMRMAAALLLTLPGQPFVYYGEELGMRGKKPDPDLREPMRWNRDPHARGTTAWEASTSGNGSAVSVAAEQADPDSLLNYYTKLIHWRSTIPALRDGDYRIYPEANDHLLAWQRADAHGAVLVIHNLSGQPQSMPLDVPGQPRYTRVLRQSTHGASLHDGRVQLPPYSSVVLQ</sequence>
<organism evidence="8 9">
    <name type="scientific">Rhodanobacter panaciterrae</name>
    <dbReference type="NCBI Taxonomy" id="490572"/>
    <lineage>
        <taxon>Bacteria</taxon>
        <taxon>Pseudomonadati</taxon>
        <taxon>Pseudomonadota</taxon>
        <taxon>Gammaproteobacteria</taxon>
        <taxon>Lysobacterales</taxon>
        <taxon>Rhodanobacteraceae</taxon>
        <taxon>Rhodanobacter</taxon>
    </lineage>
</organism>
<proteinExistence type="inferred from homology"/>
<dbReference type="Pfam" id="PF00128">
    <property type="entry name" value="Alpha-amylase"/>
    <property type="match status" value="1"/>
</dbReference>
<dbReference type="SUPFAM" id="SSF51011">
    <property type="entry name" value="Glycosyl hydrolase domain"/>
    <property type="match status" value="1"/>
</dbReference>
<comment type="similarity">
    <text evidence="1 4">Belongs to the glycosyl hydrolase 13 family.</text>
</comment>
<dbReference type="EMBL" id="BMXT01000004">
    <property type="protein sequence ID" value="GGY33497.1"/>
    <property type="molecule type" value="Genomic_DNA"/>
</dbReference>
<protein>
    <recommendedName>
        <fullName evidence="5">Alpha-amylase</fullName>
        <ecNumber evidence="5">3.2.1.1</ecNumber>
    </recommendedName>
</protein>
<name>A0ABQ3A3U8_9GAMM</name>
<keyword evidence="5" id="KW-0119">Carbohydrate metabolism</keyword>
<reference evidence="9" key="1">
    <citation type="journal article" date="2019" name="Int. J. Syst. Evol. Microbiol.">
        <title>The Global Catalogue of Microorganisms (GCM) 10K type strain sequencing project: providing services to taxonomists for standard genome sequencing and annotation.</title>
        <authorList>
            <consortium name="The Broad Institute Genomics Platform"/>
            <consortium name="The Broad Institute Genome Sequencing Center for Infectious Disease"/>
            <person name="Wu L."/>
            <person name="Ma J."/>
        </authorList>
    </citation>
    <scope>NUCLEOTIDE SEQUENCE [LARGE SCALE GENOMIC DNA]</scope>
    <source>
        <strain evidence="9">KCTC 22232</strain>
    </source>
</reference>
<dbReference type="CDD" id="cd11316">
    <property type="entry name" value="AmyAc_bac2_AmyA"/>
    <property type="match status" value="1"/>
</dbReference>
<dbReference type="InterPro" id="IPR006047">
    <property type="entry name" value="GH13_cat_dom"/>
</dbReference>